<organism evidence="2 3">
    <name type="scientific">Heterorhabditis bacteriophora</name>
    <name type="common">Entomopathogenic nematode worm</name>
    <dbReference type="NCBI Taxonomy" id="37862"/>
    <lineage>
        <taxon>Eukaryota</taxon>
        <taxon>Metazoa</taxon>
        <taxon>Ecdysozoa</taxon>
        <taxon>Nematoda</taxon>
        <taxon>Chromadorea</taxon>
        <taxon>Rhabditida</taxon>
        <taxon>Rhabditina</taxon>
        <taxon>Rhabditomorpha</taxon>
        <taxon>Strongyloidea</taxon>
        <taxon>Heterorhabditidae</taxon>
        <taxon>Heterorhabditis</taxon>
    </lineage>
</organism>
<protein>
    <submittedName>
        <fullName evidence="3">DUF1713 domain-containing protein</fullName>
    </submittedName>
</protein>
<evidence type="ECO:0000313" key="3">
    <source>
        <dbReference type="WBParaSite" id="Hba_03071"/>
    </source>
</evidence>
<proteinExistence type="predicted"/>
<name>A0A1I7WDU1_HETBA</name>
<keyword evidence="2" id="KW-1185">Reference proteome</keyword>
<dbReference type="Proteomes" id="UP000095283">
    <property type="component" value="Unplaced"/>
</dbReference>
<dbReference type="WBParaSite" id="Hba_03071">
    <property type="protein sequence ID" value="Hba_03071"/>
    <property type="gene ID" value="Hba_03071"/>
</dbReference>
<dbReference type="AlphaFoldDB" id="A0A1I7WDU1"/>
<evidence type="ECO:0000313" key="2">
    <source>
        <dbReference type="Proteomes" id="UP000095283"/>
    </source>
</evidence>
<feature type="compositionally biased region" description="Basic and acidic residues" evidence="1">
    <location>
        <begin position="84"/>
        <end position="93"/>
    </location>
</feature>
<feature type="region of interest" description="Disordered" evidence="1">
    <location>
        <begin position="51"/>
        <end position="93"/>
    </location>
</feature>
<sequence length="93" mass="10802">MRSAKLQAFFANNPRERDLLETNTHPISLKLHSTAIGDVPEYMVPKALRGIDFSSGGKRKSKLGQKHRRRIKQSFNQKKHKRMQKDPLRSYKA</sequence>
<feature type="compositionally biased region" description="Basic residues" evidence="1">
    <location>
        <begin position="57"/>
        <end position="83"/>
    </location>
</feature>
<accession>A0A1I7WDU1</accession>
<evidence type="ECO:0000256" key="1">
    <source>
        <dbReference type="SAM" id="MobiDB-lite"/>
    </source>
</evidence>
<reference evidence="3" key="1">
    <citation type="submission" date="2016-11" db="UniProtKB">
        <authorList>
            <consortium name="WormBaseParasite"/>
        </authorList>
    </citation>
    <scope>IDENTIFICATION</scope>
</reference>